<accession>A0ABT1F2Q1</accession>
<evidence type="ECO:0008006" key="3">
    <source>
        <dbReference type="Google" id="ProtNLM"/>
    </source>
</evidence>
<keyword evidence="2" id="KW-1185">Reference proteome</keyword>
<dbReference type="EMBL" id="JAMYZZ010000034">
    <property type="protein sequence ID" value="MCP1259489.1"/>
    <property type="molecule type" value="Genomic_DNA"/>
</dbReference>
<name>A0ABT1F2Q1_9PROT</name>
<evidence type="ECO:0000313" key="2">
    <source>
        <dbReference type="Proteomes" id="UP001523528"/>
    </source>
</evidence>
<gene>
    <name evidence="1" type="ORF">NKW50_12885</name>
</gene>
<evidence type="ECO:0000313" key="1">
    <source>
        <dbReference type="EMBL" id="MCP1259489.1"/>
    </source>
</evidence>
<sequence>MLHIVSLYFVMLEAGNYFHAHLVGHEQTRIHEDCMKKYLFALLGLALSACATSPDKIKAEYVPDSTYASLTCPQLGETELKQGDVVSQLYNSQRRAHKTDTWTVLAVGVPLSGMLDEDKKEQFAREKGKLDAIHRVQATKNCPGTSKP</sequence>
<dbReference type="Proteomes" id="UP001523528">
    <property type="component" value="Unassembled WGS sequence"/>
</dbReference>
<reference evidence="1 2" key="1">
    <citation type="submission" date="2022-06" db="EMBL/GenBank/DDBJ databases">
        <title>Acetobacer genomes from food samples.</title>
        <authorList>
            <person name="Sombolestani A."/>
        </authorList>
    </citation>
    <scope>NUCLEOTIDE SEQUENCE [LARGE SCALE GENOMIC DNA]</scope>
    <source>
        <strain evidence="1 2">R-83285</strain>
    </source>
</reference>
<protein>
    <recommendedName>
        <fullName evidence="3">Lipoprotein</fullName>
    </recommendedName>
</protein>
<organism evidence="1 2">
    <name type="scientific">Acetobacter lambici</name>
    <dbReference type="NCBI Taxonomy" id="1332824"/>
    <lineage>
        <taxon>Bacteria</taxon>
        <taxon>Pseudomonadati</taxon>
        <taxon>Pseudomonadota</taxon>
        <taxon>Alphaproteobacteria</taxon>
        <taxon>Acetobacterales</taxon>
        <taxon>Acetobacteraceae</taxon>
        <taxon>Acetobacter</taxon>
    </lineage>
</organism>
<dbReference type="RefSeq" id="WP_242012646.1">
    <property type="nucleotide sequence ID" value="NZ_JAMYZY010000037.1"/>
</dbReference>
<comment type="caution">
    <text evidence="1">The sequence shown here is derived from an EMBL/GenBank/DDBJ whole genome shotgun (WGS) entry which is preliminary data.</text>
</comment>
<proteinExistence type="predicted"/>